<dbReference type="GO" id="GO:0009055">
    <property type="term" value="F:electron transfer activity"/>
    <property type="evidence" value="ECO:0007669"/>
    <property type="project" value="InterPro"/>
</dbReference>
<dbReference type="EMBL" id="JAOAMV010000005">
    <property type="protein sequence ID" value="MCT2559519.1"/>
    <property type="molecule type" value="Genomic_DNA"/>
</dbReference>
<feature type="signal peptide" evidence="1">
    <location>
        <begin position="1"/>
        <end position="20"/>
    </location>
</feature>
<name>A0A9X3ALB0_9SPHN</name>
<dbReference type="Gene3D" id="1.20.120.10">
    <property type="entry name" value="Cytochrome c/b562"/>
    <property type="match status" value="1"/>
</dbReference>
<sequence length="164" mass="16717">MRKNAVVLAAATSAALAACAVNVENHAPPPPSTIDAHKLVDARKGGMAMSVAALGAISNGLASKAPTKSYRLPADGLAHFAQSLPALFDPRTQGDAMSKASPAIWSDPAGFAARVDQYGAATERLLAAVTSDDTAAIEAALASTKAACKACHDTYQLNRQADTT</sequence>
<dbReference type="GO" id="GO:0020037">
    <property type="term" value="F:heme binding"/>
    <property type="evidence" value="ECO:0007669"/>
    <property type="project" value="InterPro"/>
</dbReference>
<protein>
    <submittedName>
        <fullName evidence="2">Cytochrome c</fullName>
    </submittedName>
</protein>
<dbReference type="PROSITE" id="PS51257">
    <property type="entry name" value="PROKAR_LIPOPROTEIN"/>
    <property type="match status" value="1"/>
</dbReference>
<dbReference type="Proteomes" id="UP001142648">
    <property type="component" value="Unassembled WGS sequence"/>
</dbReference>
<comment type="caution">
    <text evidence="2">The sequence shown here is derived from an EMBL/GenBank/DDBJ whole genome shotgun (WGS) entry which is preliminary data.</text>
</comment>
<dbReference type="SUPFAM" id="SSF47175">
    <property type="entry name" value="Cytochromes"/>
    <property type="match status" value="1"/>
</dbReference>
<accession>A0A9X3ALB0</accession>
<dbReference type="InterPro" id="IPR010980">
    <property type="entry name" value="Cyt_c/b562"/>
</dbReference>
<dbReference type="AlphaFoldDB" id="A0A9X3ALB0"/>
<dbReference type="GO" id="GO:0022900">
    <property type="term" value="P:electron transport chain"/>
    <property type="evidence" value="ECO:0007669"/>
    <property type="project" value="InterPro"/>
</dbReference>
<dbReference type="GO" id="GO:0005506">
    <property type="term" value="F:iron ion binding"/>
    <property type="evidence" value="ECO:0007669"/>
    <property type="project" value="InterPro"/>
</dbReference>
<dbReference type="RefSeq" id="WP_259962420.1">
    <property type="nucleotide sequence ID" value="NZ_JAOAMV010000005.1"/>
</dbReference>
<gene>
    <name evidence="2" type="ORF">N0B51_11070</name>
</gene>
<feature type="chain" id="PRO_5040893172" evidence="1">
    <location>
        <begin position="21"/>
        <end position="164"/>
    </location>
</feature>
<keyword evidence="3" id="KW-1185">Reference proteome</keyword>
<organism evidence="2 3">
    <name type="scientific">Tsuneonella litorea</name>
    <dbReference type="NCBI Taxonomy" id="2976475"/>
    <lineage>
        <taxon>Bacteria</taxon>
        <taxon>Pseudomonadati</taxon>
        <taxon>Pseudomonadota</taxon>
        <taxon>Alphaproteobacteria</taxon>
        <taxon>Sphingomonadales</taxon>
        <taxon>Erythrobacteraceae</taxon>
        <taxon>Tsuneonella</taxon>
    </lineage>
</organism>
<proteinExistence type="predicted"/>
<evidence type="ECO:0000313" key="3">
    <source>
        <dbReference type="Proteomes" id="UP001142648"/>
    </source>
</evidence>
<dbReference type="Pfam" id="PF01322">
    <property type="entry name" value="Cytochrom_C_2"/>
    <property type="match status" value="1"/>
</dbReference>
<dbReference type="InterPro" id="IPR002321">
    <property type="entry name" value="Cyt_c_II"/>
</dbReference>
<keyword evidence="1" id="KW-0732">Signal</keyword>
<reference evidence="2" key="1">
    <citation type="submission" date="2022-09" db="EMBL/GenBank/DDBJ databases">
        <title>The genome sequence of Tsuneonella sp. YG55.</title>
        <authorList>
            <person name="Liu Y."/>
        </authorList>
    </citation>
    <scope>NUCLEOTIDE SEQUENCE</scope>
    <source>
        <strain evidence="2">YG55</strain>
    </source>
</reference>
<dbReference type="PROSITE" id="PS51009">
    <property type="entry name" value="CYTCII"/>
    <property type="match status" value="1"/>
</dbReference>
<evidence type="ECO:0000313" key="2">
    <source>
        <dbReference type="EMBL" id="MCT2559519.1"/>
    </source>
</evidence>
<evidence type="ECO:0000256" key="1">
    <source>
        <dbReference type="SAM" id="SignalP"/>
    </source>
</evidence>